<proteinExistence type="predicted"/>
<evidence type="ECO:0000256" key="2">
    <source>
        <dbReference type="SAM" id="MobiDB-lite"/>
    </source>
</evidence>
<evidence type="ECO:0000259" key="3">
    <source>
        <dbReference type="Pfam" id="PF24883"/>
    </source>
</evidence>
<feature type="domain" description="Nephrocystin 3-like N-terminal" evidence="3">
    <location>
        <begin position="1"/>
        <end position="134"/>
    </location>
</feature>
<dbReference type="InterPro" id="IPR056884">
    <property type="entry name" value="NPHP3-like_N"/>
</dbReference>
<dbReference type="EMBL" id="JAULSN010000003">
    <property type="protein sequence ID" value="KAK3375679.1"/>
    <property type="molecule type" value="Genomic_DNA"/>
</dbReference>
<comment type="caution">
    <text evidence="4">The sequence shown here is derived from an EMBL/GenBank/DDBJ whole genome shotgun (WGS) entry which is preliminary data.</text>
</comment>
<dbReference type="Pfam" id="PF24883">
    <property type="entry name" value="NPHP3_N"/>
    <property type="match status" value="1"/>
</dbReference>
<name>A0AAE0KFS8_9PEZI</name>
<gene>
    <name evidence="4" type="ORF">B0T24DRAFT_205222</name>
</gene>
<keyword evidence="1" id="KW-0677">Repeat</keyword>
<evidence type="ECO:0000256" key="1">
    <source>
        <dbReference type="ARBA" id="ARBA00022737"/>
    </source>
</evidence>
<protein>
    <submittedName>
        <fullName evidence="4">NACHT domain-containing protein</fullName>
    </submittedName>
</protein>
<dbReference type="Proteomes" id="UP001287356">
    <property type="component" value="Unassembled WGS sequence"/>
</dbReference>
<organism evidence="4 5">
    <name type="scientific">Lasiosphaeria ovina</name>
    <dbReference type="NCBI Taxonomy" id="92902"/>
    <lineage>
        <taxon>Eukaryota</taxon>
        <taxon>Fungi</taxon>
        <taxon>Dikarya</taxon>
        <taxon>Ascomycota</taxon>
        <taxon>Pezizomycotina</taxon>
        <taxon>Sordariomycetes</taxon>
        <taxon>Sordariomycetidae</taxon>
        <taxon>Sordariales</taxon>
        <taxon>Lasiosphaeriaceae</taxon>
        <taxon>Lasiosphaeria</taxon>
    </lineage>
</organism>
<accession>A0AAE0KFS8</accession>
<evidence type="ECO:0000313" key="5">
    <source>
        <dbReference type="Proteomes" id="UP001287356"/>
    </source>
</evidence>
<dbReference type="PANTHER" id="PTHR10039">
    <property type="entry name" value="AMELOGENIN"/>
    <property type="match status" value="1"/>
</dbReference>
<dbReference type="AlphaFoldDB" id="A0AAE0KFS8"/>
<feature type="region of interest" description="Disordered" evidence="2">
    <location>
        <begin position="342"/>
        <end position="374"/>
    </location>
</feature>
<reference evidence="4" key="2">
    <citation type="submission" date="2023-06" db="EMBL/GenBank/DDBJ databases">
        <authorList>
            <consortium name="Lawrence Berkeley National Laboratory"/>
            <person name="Haridas S."/>
            <person name="Hensen N."/>
            <person name="Bonometti L."/>
            <person name="Westerberg I."/>
            <person name="Brannstrom I.O."/>
            <person name="Guillou S."/>
            <person name="Cros-Aarteil S."/>
            <person name="Calhoun S."/>
            <person name="Kuo A."/>
            <person name="Mondo S."/>
            <person name="Pangilinan J."/>
            <person name="Riley R."/>
            <person name="Labutti K."/>
            <person name="Andreopoulos B."/>
            <person name="Lipzen A."/>
            <person name="Chen C."/>
            <person name="Yanf M."/>
            <person name="Daum C."/>
            <person name="Ng V."/>
            <person name="Clum A."/>
            <person name="Steindorff A."/>
            <person name="Ohm R."/>
            <person name="Martin F."/>
            <person name="Silar P."/>
            <person name="Natvig D."/>
            <person name="Lalanne C."/>
            <person name="Gautier V."/>
            <person name="Ament-Velasquez S.L."/>
            <person name="Kruys A."/>
            <person name="Hutchinson M.I."/>
            <person name="Powell A.J."/>
            <person name="Barry K."/>
            <person name="Miller A.N."/>
            <person name="Grigoriev I.V."/>
            <person name="Debuchy R."/>
            <person name="Gladieux P."/>
            <person name="Thoren M.H."/>
            <person name="Johannesson H."/>
        </authorList>
    </citation>
    <scope>NUCLEOTIDE SEQUENCE</scope>
    <source>
        <strain evidence="4">CBS 958.72</strain>
    </source>
</reference>
<keyword evidence="5" id="KW-1185">Reference proteome</keyword>
<dbReference type="PANTHER" id="PTHR10039:SF14">
    <property type="entry name" value="NACHT DOMAIN-CONTAINING PROTEIN"/>
    <property type="match status" value="1"/>
</dbReference>
<reference evidence="4" key="1">
    <citation type="journal article" date="2023" name="Mol. Phylogenet. Evol.">
        <title>Genome-scale phylogeny and comparative genomics of the fungal order Sordariales.</title>
        <authorList>
            <person name="Hensen N."/>
            <person name="Bonometti L."/>
            <person name="Westerberg I."/>
            <person name="Brannstrom I.O."/>
            <person name="Guillou S."/>
            <person name="Cros-Aarteil S."/>
            <person name="Calhoun S."/>
            <person name="Haridas S."/>
            <person name="Kuo A."/>
            <person name="Mondo S."/>
            <person name="Pangilinan J."/>
            <person name="Riley R."/>
            <person name="LaButti K."/>
            <person name="Andreopoulos B."/>
            <person name="Lipzen A."/>
            <person name="Chen C."/>
            <person name="Yan M."/>
            <person name="Daum C."/>
            <person name="Ng V."/>
            <person name="Clum A."/>
            <person name="Steindorff A."/>
            <person name="Ohm R.A."/>
            <person name="Martin F."/>
            <person name="Silar P."/>
            <person name="Natvig D.O."/>
            <person name="Lalanne C."/>
            <person name="Gautier V."/>
            <person name="Ament-Velasquez S.L."/>
            <person name="Kruys A."/>
            <person name="Hutchinson M.I."/>
            <person name="Powell A.J."/>
            <person name="Barry K."/>
            <person name="Miller A.N."/>
            <person name="Grigoriev I.V."/>
            <person name="Debuchy R."/>
            <person name="Gladieux P."/>
            <person name="Hiltunen Thoren M."/>
            <person name="Johannesson H."/>
        </authorList>
    </citation>
    <scope>NUCLEOTIDE SEQUENCE</scope>
    <source>
        <strain evidence="4">CBS 958.72</strain>
    </source>
</reference>
<evidence type="ECO:0000313" key="4">
    <source>
        <dbReference type="EMBL" id="KAK3375679.1"/>
    </source>
</evidence>
<sequence length="374" mass="41898">MGKTMLLCGMVNELQSTPDLGLLSFFFCQATDWRLNNAVAVLRGLIFLLVDQQPSLIVHVRPKSHRAEDEVYWDVDSWIGLVKIFTAILTDPNQPHMCLIIDALDECVDLTLLVELVFQTSSACPSVTWIISSRNTPSIKERLDAVAQKVGLSLGLSLEDEGSVSEAITEFVRVKVQNLTWLNEYDNATRDAVERYLQKNACGNFLWISLVCQELENTPRSEVQMKLAGLPNTIMGLYGIRMNRLRESDNYELYKKILAVFSIAENPITLGELVIVADTFDGLYGNRNVFEKLLELCSPFLTIHERTVSIAHLSAKEYLLMEEHHELFSSVTEADLKPFLASKGLGGVRPPSSKGSAKVRDPPEDAYAYANHET</sequence>